<comment type="subcellular location">
    <subcellularLocation>
        <location evidence="1">Cytoplasm</location>
    </subcellularLocation>
</comment>
<dbReference type="HOGENOM" id="CLU_024314_3_0_6"/>
<proteinExistence type="inferred from homology"/>
<dbReference type="KEGG" id="mme:Marme_1354"/>
<dbReference type="GO" id="GO:0005506">
    <property type="term" value="F:iron ion binding"/>
    <property type="evidence" value="ECO:0007669"/>
    <property type="project" value="InterPro"/>
</dbReference>
<organism evidence="6 7">
    <name type="scientific">Marinomonas mediterranea (strain ATCC 700492 / JCM 21426 / NBRC 103028 / MMB-1)</name>
    <dbReference type="NCBI Taxonomy" id="717774"/>
    <lineage>
        <taxon>Bacteria</taxon>
        <taxon>Pseudomonadati</taxon>
        <taxon>Pseudomonadota</taxon>
        <taxon>Gammaproteobacteria</taxon>
        <taxon>Oceanospirillales</taxon>
        <taxon>Oceanospirillaceae</taxon>
        <taxon>Marinomonas</taxon>
    </lineage>
</organism>
<dbReference type="Gene3D" id="2.60.40.10">
    <property type="entry name" value="Immunoglobulins"/>
    <property type="match status" value="1"/>
</dbReference>
<accession>F2JWF4</accession>
<sequence>MQIKESSGSMCSDLKALMKSEPRIWLTSDHVGSDLWWQCLLRLGGPFESDDCSSKRVKGTKRVDFFWRDPEGEKLSNTAQVLLDINSVTNHKSWDPVSLNRVKNTDVWHQAIEVDALWRGSYGFIPLSKEQTSQVAYASSDGSSEAQREWYISIMDQAISDPLNPRPDIVSGRGCLASPLIMKSADTEIGWTQWDKGELPEFKRDEISTIRWNSRLLNNARRVWHFETGLDNDHSLSDIQQKPIVILLDGQRWSMPSGAPSVLAYLTRIGMLAPAHYLLIDSIDGKTRWGELSCNAQFWDAVFSELKNEVLDGYGLPSFEQNVLVAGQSLGGLSALYAGLHYQTYVKKVVSLSGSYWWPDVDRTMLHQAADSKTAYSQTTDGQTTRNSMGLITGTPLGGPLEDLQLNKVAVDHLELFVSVGSGEGDMNVYNDMLARILKNKNAQFQFERFIGGHDWLAWRSSLINGLCALIPSVSSVRPVFNHSS</sequence>
<comment type="similarity">
    <text evidence="4">Belongs to the Fes family.</text>
</comment>
<dbReference type="Pfam" id="PF11806">
    <property type="entry name" value="Enterochelin_N"/>
    <property type="match status" value="1"/>
</dbReference>
<dbReference type="InterPro" id="IPR013783">
    <property type="entry name" value="Ig-like_fold"/>
</dbReference>
<dbReference type="InterPro" id="IPR000801">
    <property type="entry name" value="Esterase-like"/>
</dbReference>
<feature type="domain" description="Enterochelin esterase N-terminal" evidence="5">
    <location>
        <begin position="62"/>
        <end position="191"/>
    </location>
</feature>
<evidence type="ECO:0000313" key="7">
    <source>
        <dbReference type="Proteomes" id="UP000001062"/>
    </source>
</evidence>
<dbReference type="InterPro" id="IPR014756">
    <property type="entry name" value="Ig_E-set"/>
</dbReference>
<dbReference type="GO" id="GO:0006826">
    <property type="term" value="P:iron ion transport"/>
    <property type="evidence" value="ECO:0007669"/>
    <property type="project" value="InterPro"/>
</dbReference>
<gene>
    <name evidence="6" type="ordered locus">Marme_1354</name>
</gene>
<dbReference type="PATRIC" id="fig|717774.3.peg.1404"/>
<dbReference type="InterPro" id="IPR029058">
    <property type="entry name" value="AB_hydrolase_fold"/>
</dbReference>
<dbReference type="InterPro" id="IPR021764">
    <property type="entry name" value="Enterochelin_esterase_N"/>
</dbReference>
<dbReference type="RefSeq" id="WP_013660532.1">
    <property type="nucleotide sequence ID" value="NC_015276.1"/>
</dbReference>
<reference evidence="6 7" key="1">
    <citation type="journal article" date="2012" name="Stand. Genomic Sci.">
        <title>Complete genome sequence of the melanogenic marine bacterium Marinomonas mediterranea type strain (MMB-1(T)).</title>
        <authorList>
            <person name="Lucas-Elio P."/>
            <person name="Goodwin L."/>
            <person name="Woyke T."/>
            <person name="Pitluck S."/>
            <person name="Nolan M."/>
            <person name="Kyrpides N.C."/>
            <person name="Detter J.C."/>
            <person name="Copeland A."/>
            <person name="Teshima H."/>
            <person name="Bruce D."/>
            <person name="Detter C."/>
            <person name="Tapia R."/>
            <person name="Han S."/>
            <person name="Land M.L."/>
            <person name="Ivanova N."/>
            <person name="Mikhailova N."/>
            <person name="Johnston A.W."/>
            <person name="Sanchez-Amat A."/>
        </authorList>
    </citation>
    <scope>NUCLEOTIDE SEQUENCE [LARGE SCALE GENOMIC DNA]</scope>
    <source>
        <strain evidence="7">ATCC 700492 / JCM 21426 / NBRC 103028 / MMB-1</strain>
    </source>
</reference>
<keyword evidence="2" id="KW-0963">Cytoplasm</keyword>
<dbReference type="Gene3D" id="3.40.50.1820">
    <property type="entry name" value="alpha/beta hydrolase"/>
    <property type="match status" value="1"/>
</dbReference>
<protein>
    <submittedName>
        <fullName evidence="6">Esterase</fullName>
    </submittedName>
</protein>
<dbReference type="OrthoDB" id="9775130at2"/>
<dbReference type="AlphaFoldDB" id="F2JWF4"/>
<evidence type="ECO:0000256" key="4">
    <source>
        <dbReference type="ARBA" id="ARBA00024201"/>
    </source>
</evidence>
<evidence type="ECO:0000259" key="5">
    <source>
        <dbReference type="Pfam" id="PF11806"/>
    </source>
</evidence>
<dbReference type="STRING" id="717774.Marme_1354"/>
<dbReference type="PANTHER" id="PTHR48098:SF3">
    <property type="entry name" value="IRON(III) ENTEROBACTIN ESTERASE"/>
    <property type="match status" value="1"/>
</dbReference>
<dbReference type="SUPFAM" id="SSF53474">
    <property type="entry name" value="alpha/beta-Hydrolases"/>
    <property type="match status" value="1"/>
</dbReference>
<evidence type="ECO:0000256" key="1">
    <source>
        <dbReference type="ARBA" id="ARBA00004496"/>
    </source>
</evidence>
<evidence type="ECO:0000256" key="2">
    <source>
        <dbReference type="ARBA" id="ARBA00022490"/>
    </source>
</evidence>
<dbReference type="EMBL" id="CP002583">
    <property type="protein sequence ID" value="ADZ90627.1"/>
    <property type="molecule type" value="Genomic_DNA"/>
</dbReference>
<dbReference type="GO" id="GO:0008849">
    <property type="term" value="F:enterochelin esterase activity"/>
    <property type="evidence" value="ECO:0007669"/>
    <property type="project" value="InterPro"/>
</dbReference>
<dbReference type="InterPro" id="IPR050583">
    <property type="entry name" value="Mycobacterial_A85_antigen"/>
</dbReference>
<dbReference type="SUPFAM" id="SSF81296">
    <property type="entry name" value="E set domains"/>
    <property type="match status" value="1"/>
</dbReference>
<dbReference type="Pfam" id="PF00756">
    <property type="entry name" value="Esterase"/>
    <property type="match status" value="1"/>
</dbReference>
<name>F2JWF4_MARM1</name>
<keyword evidence="7" id="KW-1185">Reference proteome</keyword>
<keyword evidence="3" id="KW-0378">Hydrolase</keyword>
<dbReference type="PANTHER" id="PTHR48098">
    <property type="entry name" value="ENTEROCHELIN ESTERASE-RELATED"/>
    <property type="match status" value="1"/>
</dbReference>
<evidence type="ECO:0000256" key="3">
    <source>
        <dbReference type="ARBA" id="ARBA00022801"/>
    </source>
</evidence>
<dbReference type="NCBIfam" id="NF007758">
    <property type="entry name" value="PRK10439.1"/>
    <property type="match status" value="1"/>
</dbReference>
<dbReference type="Proteomes" id="UP000001062">
    <property type="component" value="Chromosome"/>
</dbReference>
<evidence type="ECO:0000313" key="6">
    <source>
        <dbReference type="EMBL" id="ADZ90627.1"/>
    </source>
</evidence>
<dbReference type="eggNOG" id="COG2382">
    <property type="taxonomic scope" value="Bacteria"/>
</dbReference>
<dbReference type="GO" id="GO:0005737">
    <property type="term" value="C:cytoplasm"/>
    <property type="evidence" value="ECO:0007669"/>
    <property type="project" value="UniProtKB-SubCell"/>
</dbReference>